<evidence type="ECO:0000313" key="3">
    <source>
        <dbReference type="EMBL" id="KAA5536274.1"/>
    </source>
</evidence>
<feature type="chain" id="PRO_5024425743" evidence="2">
    <location>
        <begin position="20"/>
        <end position="391"/>
    </location>
</feature>
<feature type="region of interest" description="Disordered" evidence="1">
    <location>
        <begin position="369"/>
        <end position="391"/>
    </location>
</feature>
<keyword evidence="4" id="KW-1185">Reference proteome</keyword>
<proteinExistence type="predicted"/>
<sequence length="391" mass="43268">MKKTILFLFSSIACFSSFAQKRIYVNEYLNIGVGARGLGMAGATSATTSDVYSAYWNPAGLTGMESDVQAGLMHAEYFAGIFKYDYGAVAIPLKDKKRAIGISFIRFATDNIPYTLDYVQPDGSFDDSKLKEFSAGDYAVFLSYAQKLSLFKKNPLIETSIGGNAKIIYRNVGSMANAWGFGMDLGFQMKYKSWRFGLTAKDITTSYTAWSFHLNDHEKEVFGKTGNEIPIKSYEVMMPRLNFGVAHTFLKPDNDFQVLAELGFDVTTDGKRSTLIASNPISIDPKMGVEASYKNTIFLRAGVGNFYRALDNSDTLNVKKYTVFQPSIGVGFKVKSFAIDYAFTSLQMQDNPLMSHVISIRLDIMKAKKKPADSNSSPLPVTPKPDVKGTN</sequence>
<feature type="signal peptide" evidence="2">
    <location>
        <begin position="1"/>
        <end position="19"/>
    </location>
</feature>
<comment type="caution">
    <text evidence="3">The sequence shown here is derived from an EMBL/GenBank/DDBJ whole genome shotgun (WGS) entry which is preliminary data.</text>
</comment>
<organism evidence="3 4">
    <name type="scientific">Taibaiella lutea</name>
    <dbReference type="NCBI Taxonomy" id="2608001"/>
    <lineage>
        <taxon>Bacteria</taxon>
        <taxon>Pseudomonadati</taxon>
        <taxon>Bacteroidota</taxon>
        <taxon>Chitinophagia</taxon>
        <taxon>Chitinophagales</taxon>
        <taxon>Chitinophagaceae</taxon>
        <taxon>Taibaiella</taxon>
    </lineage>
</organism>
<reference evidence="3 4" key="1">
    <citation type="submission" date="2019-09" db="EMBL/GenBank/DDBJ databases">
        <title>Genome sequence and assembly of Taibaiella sp.</title>
        <authorList>
            <person name="Chhetri G."/>
        </authorList>
    </citation>
    <scope>NUCLEOTIDE SEQUENCE [LARGE SCALE GENOMIC DNA]</scope>
    <source>
        <strain evidence="3 4">KVB11</strain>
    </source>
</reference>
<dbReference type="EMBL" id="VWSH01000001">
    <property type="protein sequence ID" value="KAA5536274.1"/>
    <property type="molecule type" value="Genomic_DNA"/>
</dbReference>
<dbReference type="NCBIfam" id="NF033709">
    <property type="entry name" value="PorV_fam"/>
    <property type="match status" value="1"/>
</dbReference>
<dbReference type="Gene3D" id="2.40.160.60">
    <property type="entry name" value="Outer membrane protein transport protein (OMPP1/FadL/TodX)"/>
    <property type="match status" value="1"/>
</dbReference>
<evidence type="ECO:0000256" key="1">
    <source>
        <dbReference type="SAM" id="MobiDB-lite"/>
    </source>
</evidence>
<name>A0A5M6CMB3_9BACT</name>
<evidence type="ECO:0000313" key="4">
    <source>
        <dbReference type="Proteomes" id="UP000323632"/>
    </source>
</evidence>
<dbReference type="RefSeq" id="WP_150030847.1">
    <property type="nucleotide sequence ID" value="NZ_VWSH01000001.1"/>
</dbReference>
<accession>A0A5M6CMB3</accession>
<protein>
    <submittedName>
        <fullName evidence="3">PorV/PorQ family protein</fullName>
    </submittedName>
</protein>
<dbReference type="Proteomes" id="UP000323632">
    <property type="component" value="Unassembled WGS sequence"/>
</dbReference>
<dbReference type="AlphaFoldDB" id="A0A5M6CMB3"/>
<evidence type="ECO:0000256" key="2">
    <source>
        <dbReference type="SAM" id="SignalP"/>
    </source>
</evidence>
<keyword evidence="2" id="KW-0732">Signal</keyword>
<gene>
    <name evidence="3" type="ORF">F0919_00995</name>
</gene>